<reference evidence="6 7" key="1">
    <citation type="submission" date="2023-09" db="EMBL/GenBank/DDBJ databases">
        <title>Genomes of two closely related lineages of the louse Polyplax serrata with different host specificities.</title>
        <authorList>
            <person name="Martinu J."/>
            <person name="Tarabai H."/>
            <person name="Stefka J."/>
            <person name="Hypsa V."/>
        </authorList>
    </citation>
    <scope>NUCLEOTIDE SEQUENCE [LARGE SCALE GENOMIC DNA]</scope>
    <source>
        <strain evidence="6">98ZLc_SE</strain>
    </source>
</reference>
<evidence type="ECO:0000256" key="4">
    <source>
        <dbReference type="ARBA" id="ARBA00047960"/>
    </source>
</evidence>
<dbReference type="Gene3D" id="3.40.30.10">
    <property type="entry name" value="Glutaredoxin"/>
    <property type="match status" value="1"/>
</dbReference>
<dbReference type="PANTHER" id="PTHR11571:SF224">
    <property type="entry name" value="HEMATOPOIETIC PROSTAGLANDIN D SYNTHASE"/>
    <property type="match status" value="1"/>
</dbReference>
<dbReference type="Gene3D" id="1.20.1050.10">
    <property type="match status" value="1"/>
</dbReference>
<dbReference type="InterPro" id="IPR004046">
    <property type="entry name" value="GST_C"/>
</dbReference>
<comment type="similarity">
    <text evidence="3">Belongs to the GST superfamily. Sigma family.</text>
</comment>
<proteinExistence type="inferred from homology"/>
<evidence type="ECO:0000313" key="7">
    <source>
        <dbReference type="Proteomes" id="UP001359485"/>
    </source>
</evidence>
<dbReference type="CDD" id="cd03039">
    <property type="entry name" value="GST_N_Sigma_like"/>
    <property type="match status" value="1"/>
</dbReference>
<dbReference type="InterPro" id="IPR050213">
    <property type="entry name" value="GST_superfamily"/>
</dbReference>
<protein>
    <recommendedName>
        <fullName evidence="1">glutathione transferase</fullName>
        <ecNumber evidence="1">2.5.1.18</ecNumber>
    </recommendedName>
</protein>
<accession>A0ABR1B464</accession>
<sequence>MTSKYRLIYFNVTGLGEPIRYLFAYGNIPFEDCRLEYEEWKQYKSSTPFGQVPILEINGKAYNQTSAICRYLAKQMGLMGQTDLDCLEIDGIVDTITDYRLNYAAYFKLQTDEERDTKLKEIREIHNPYYFEKFEKIVTENGGYFVRNKVRTLTVDNHDTDNLVGQRQQYSECPKIQC</sequence>
<comment type="caution">
    <text evidence="6">The sequence shown here is derived from an EMBL/GenBank/DDBJ whole genome shotgun (WGS) entry which is preliminary data.</text>
</comment>
<name>A0ABR1B464_POLSC</name>
<dbReference type="SUPFAM" id="SSF52833">
    <property type="entry name" value="Thioredoxin-like"/>
    <property type="match status" value="1"/>
</dbReference>
<dbReference type="PANTHER" id="PTHR11571">
    <property type="entry name" value="GLUTATHIONE S-TRANSFERASE"/>
    <property type="match status" value="1"/>
</dbReference>
<dbReference type="InterPro" id="IPR036282">
    <property type="entry name" value="Glutathione-S-Trfase_C_sf"/>
</dbReference>
<dbReference type="InterPro" id="IPR040079">
    <property type="entry name" value="Glutathione_S-Trfase"/>
</dbReference>
<feature type="domain" description="GST N-terminal" evidence="5">
    <location>
        <begin position="3"/>
        <end position="80"/>
    </location>
</feature>
<dbReference type="Pfam" id="PF02798">
    <property type="entry name" value="GST_N"/>
    <property type="match status" value="1"/>
</dbReference>
<gene>
    <name evidence="6" type="ORF">RUM44_004920</name>
</gene>
<evidence type="ECO:0000256" key="3">
    <source>
        <dbReference type="ARBA" id="ARBA00038317"/>
    </source>
</evidence>
<evidence type="ECO:0000256" key="1">
    <source>
        <dbReference type="ARBA" id="ARBA00012452"/>
    </source>
</evidence>
<evidence type="ECO:0000259" key="5">
    <source>
        <dbReference type="PROSITE" id="PS50404"/>
    </source>
</evidence>
<dbReference type="InterPro" id="IPR004045">
    <property type="entry name" value="Glutathione_S-Trfase_N"/>
</dbReference>
<evidence type="ECO:0000313" key="6">
    <source>
        <dbReference type="EMBL" id="KAK6634309.1"/>
    </source>
</evidence>
<dbReference type="EC" id="2.5.1.18" evidence="1"/>
<dbReference type="CDD" id="cd03192">
    <property type="entry name" value="GST_C_Sigma_like"/>
    <property type="match status" value="1"/>
</dbReference>
<evidence type="ECO:0000256" key="2">
    <source>
        <dbReference type="ARBA" id="ARBA00022679"/>
    </source>
</evidence>
<dbReference type="SUPFAM" id="SSF47616">
    <property type="entry name" value="GST C-terminal domain-like"/>
    <property type="match status" value="1"/>
</dbReference>
<dbReference type="EMBL" id="JAWJWF010000004">
    <property type="protein sequence ID" value="KAK6634309.1"/>
    <property type="molecule type" value="Genomic_DNA"/>
</dbReference>
<dbReference type="SFLD" id="SFLDS00019">
    <property type="entry name" value="Glutathione_Transferase_(cytos"/>
    <property type="match status" value="1"/>
</dbReference>
<keyword evidence="7" id="KW-1185">Reference proteome</keyword>
<dbReference type="Proteomes" id="UP001359485">
    <property type="component" value="Unassembled WGS sequence"/>
</dbReference>
<dbReference type="SFLD" id="SFLDG00363">
    <property type="entry name" value="AMPS_(cytGST):_Alpha-__Mu-__Pi"/>
    <property type="match status" value="1"/>
</dbReference>
<dbReference type="InterPro" id="IPR036249">
    <property type="entry name" value="Thioredoxin-like_sf"/>
</dbReference>
<comment type="catalytic activity">
    <reaction evidence="4">
        <text>RX + glutathione = an S-substituted glutathione + a halide anion + H(+)</text>
        <dbReference type="Rhea" id="RHEA:16437"/>
        <dbReference type="ChEBI" id="CHEBI:15378"/>
        <dbReference type="ChEBI" id="CHEBI:16042"/>
        <dbReference type="ChEBI" id="CHEBI:17792"/>
        <dbReference type="ChEBI" id="CHEBI:57925"/>
        <dbReference type="ChEBI" id="CHEBI:90779"/>
        <dbReference type="EC" id="2.5.1.18"/>
    </reaction>
</comment>
<dbReference type="PROSITE" id="PS50404">
    <property type="entry name" value="GST_NTER"/>
    <property type="match status" value="1"/>
</dbReference>
<dbReference type="SFLD" id="SFLDG01205">
    <property type="entry name" value="AMPS.1"/>
    <property type="match status" value="1"/>
</dbReference>
<keyword evidence="2" id="KW-0808">Transferase</keyword>
<dbReference type="Pfam" id="PF14497">
    <property type="entry name" value="GST_C_3"/>
    <property type="match status" value="1"/>
</dbReference>
<organism evidence="6 7">
    <name type="scientific">Polyplax serrata</name>
    <name type="common">Common mouse louse</name>
    <dbReference type="NCBI Taxonomy" id="468196"/>
    <lineage>
        <taxon>Eukaryota</taxon>
        <taxon>Metazoa</taxon>
        <taxon>Ecdysozoa</taxon>
        <taxon>Arthropoda</taxon>
        <taxon>Hexapoda</taxon>
        <taxon>Insecta</taxon>
        <taxon>Pterygota</taxon>
        <taxon>Neoptera</taxon>
        <taxon>Paraneoptera</taxon>
        <taxon>Psocodea</taxon>
        <taxon>Troctomorpha</taxon>
        <taxon>Phthiraptera</taxon>
        <taxon>Anoplura</taxon>
        <taxon>Polyplacidae</taxon>
        <taxon>Polyplax</taxon>
    </lineage>
</organism>